<dbReference type="NCBIfam" id="NF005559">
    <property type="entry name" value="PRK07231.1"/>
    <property type="match status" value="1"/>
</dbReference>
<dbReference type="PANTHER" id="PTHR43639">
    <property type="entry name" value="OXIDOREDUCTASE, SHORT-CHAIN DEHYDROGENASE/REDUCTASE FAMILY (AFU_ORTHOLOGUE AFUA_5G02870)"/>
    <property type="match status" value="1"/>
</dbReference>
<dbReference type="InterPro" id="IPR036291">
    <property type="entry name" value="NAD(P)-bd_dom_sf"/>
</dbReference>
<organism evidence="3 4">
    <name type="scientific">Anaerotruncus massiliensis</name>
    <name type="common">ex Liu et al. 2021</name>
    <dbReference type="NCBI Taxonomy" id="2321404"/>
    <lineage>
        <taxon>Bacteria</taxon>
        <taxon>Bacillati</taxon>
        <taxon>Bacillota</taxon>
        <taxon>Clostridia</taxon>
        <taxon>Eubacteriales</taxon>
        <taxon>Oscillospiraceae</taxon>
        <taxon>Anaerotruncus</taxon>
    </lineage>
</organism>
<dbReference type="Proteomes" id="UP000276301">
    <property type="component" value="Unassembled WGS sequence"/>
</dbReference>
<dbReference type="InterPro" id="IPR020904">
    <property type="entry name" value="Sc_DH/Rdtase_CS"/>
</dbReference>
<sequence>MAVPIQKMLDFSGKTVIVTGGRAGLGSGIAKRFAETGANVVITYRTEDPAHPAAEVVAEIEKRGARGLAIRTDVRDAARSREMIAKAAEVFGRVDMLVNNAGIYPHHDLLTVGEAEWDDMHQSNLRGAFFCAQAAANQMIRQGTGGAIVNILSINAFRPMADGLVYGSSKAGLEMVTRCMAFELGKYGIRVNAVAPGLIDAPGLDQNVPGWRERYSDRAPLGRIAQHVDIADVCIFCCSELSAWVTGETILADGGVMLAEAY</sequence>
<dbReference type="PROSITE" id="PS00061">
    <property type="entry name" value="ADH_SHORT"/>
    <property type="match status" value="1"/>
</dbReference>
<evidence type="ECO:0000256" key="2">
    <source>
        <dbReference type="ARBA" id="ARBA00023002"/>
    </source>
</evidence>
<dbReference type="EMBL" id="RCHT01000066">
    <property type="protein sequence ID" value="RLL06077.1"/>
    <property type="molecule type" value="Genomic_DNA"/>
</dbReference>
<evidence type="ECO:0000313" key="3">
    <source>
        <dbReference type="EMBL" id="RLL06077.1"/>
    </source>
</evidence>
<evidence type="ECO:0000313" key="4">
    <source>
        <dbReference type="Proteomes" id="UP000276301"/>
    </source>
</evidence>
<dbReference type="PRINTS" id="PR00080">
    <property type="entry name" value="SDRFAMILY"/>
</dbReference>
<proteinExistence type="inferred from homology"/>
<dbReference type="GO" id="GO:0008206">
    <property type="term" value="P:bile acid metabolic process"/>
    <property type="evidence" value="ECO:0007669"/>
    <property type="project" value="UniProtKB-ARBA"/>
</dbReference>
<reference evidence="3 4" key="1">
    <citation type="submission" date="2018-10" db="EMBL/GenBank/DDBJ databases">
        <title>Anaerotruncus faecis sp. nov., isolated from human feces.</title>
        <authorList>
            <person name="Wang Y.-J."/>
        </authorList>
    </citation>
    <scope>NUCLEOTIDE SEQUENCE [LARGE SCALE GENOMIC DNA]</scope>
    <source>
        <strain evidence="3 4">22A2-44</strain>
    </source>
</reference>
<evidence type="ECO:0000256" key="1">
    <source>
        <dbReference type="ARBA" id="ARBA00006484"/>
    </source>
</evidence>
<dbReference type="PANTHER" id="PTHR43639:SF1">
    <property type="entry name" value="SHORT-CHAIN DEHYDROGENASE_REDUCTASE FAMILY PROTEIN"/>
    <property type="match status" value="1"/>
</dbReference>
<protein>
    <submittedName>
        <fullName evidence="3">SDR family oxidoreductase</fullName>
    </submittedName>
</protein>
<comment type="similarity">
    <text evidence="1">Belongs to the short-chain dehydrogenases/reductases (SDR) family.</text>
</comment>
<dbReference type="Pfam" id="PF13561">
    <property type="entry name" value="adh_short_C2"/>
    <property type="match status" value="1"/>
</dbReference>
<keyword evidence="2" id="KW-0560">Oxidoreductase</keyword>
<dbReference type="CDD" id="cd05233">
    <property type="entry name" value="SDR_c"/>
    <property type="match status" value="1"/>
</dbReference>
<name>A0A498CWL8_9FIRM</name>
<dbReference type="InterPro" id="IPR002347">
    <property type="entry name" value="SDR_fam"/>
</dbReference>
<dbReference type="RefSeq" id="WP_121587748.1">
    <property type="nucleotide sequence ID" value="NZ_RCHT01000066.1"/>
</dbReference>
<dbReference type="Gene3D" id="3.40.50.720">
    <property type="entry name" value="NAD(P)-binding Rossmann-like Domain"/>
    <property type="match status" value="1"/>
</dbReference>
<dbReference type="PRINTS" id="PR00081">
    <property type="entry name" value="GDHRDH"/>
</dbReference>
<accession>A0A498CWL8</accession>
<gene>
    <name evidence="3" type="ORF">D4A47_13955</name>
</gene>
<dbReference type="AlphaFoldDB" id="A0A498CWL8"/>
<dbReference type="FunFam" id="3.40.50.720:FF:000084">
    <property type="entry name" value="Short-chain dehydrogenase reductase"/>
    <property type="match status" value="1"/>
</dbReference>
<dbReference type="SUPFAM" id="SSF51735">
    <property type="entry name" value="NAD(P)-binding Rossmann-fold domains"/>
    <property type="match status" value="1"/>
</dbReference>
<comment type="caution">
    <text evidence="3">The sequence shown here is derived from an EMBL/GenBank/DDBJ whole genome shotgun (WGS) entry which is preliminary data.</text>
</comment>
<keyword evidence="4" id="KW-1185">Reference proteome</keyword>
<dbReference type="GO" id="GO:0016491">
    <property type="term" value="F:oxidoreductase activity"/>
    <property type="evidence" value="ECO:0007669"/>
    <property type="project" value="UniProtKB-KW"/>
</dbReference>